<feature type="signal peptide" evidence="5">
    <location>
        <begin position="1"/>
        <end position="23"/>
    </location>
</feature>
<evidence type="ECO:0000256" key="3">
    <source>
        <dbReference type="ARBA" id="ARBA00023274"/>
    </source>
</evidence>
<keyword evidence="5" id="KW-0732">Signal</keyword>
<dbReference type="HAMAP" id="MF_01341">
    <property type="entry name" value="Ribosomal_uL15"/>
    <property type="match status" value="1"/>
</dbReference>
<protein>
    <submittedName>
        <fullName evidence="7">Ribosomal protein L18e/L15P</fullName>
    </submittedName>
</protein>
<dbReference type="InterPro" id="IPR036227">
    <property type="entry name" value="Ribosomal_uL15/eL18_sf"/>
</dbReference>
<evidence type="ECO:0000313" key="7">
    <source>
        <dbReference type="EMBL" id="EWM27441.1"/>
    </source>
</evidence>
<accession>W7U3I7</accession>
<evidence type="ECO:0000256" key="4">
    <source>
        <dbReference type="SAM" id="MobiDB-lite"/>
    </source>
</evidence>
<evidence type="ECO:0000256" key="1">
    <source>
        <dbReference type="ARBA" id="ARBA00007320"/>
    </source>
</evidence>
<feature type="domain" description="Large ribosomal subunit protein uL15/eL18" evidence="6">
    <location>
        <begin position="185"/>
        <end position="264"/>
    </location>
</feature>
<dbReference type="GO" id="GO:0005762">
    <property type="term" value="C:mitochondrial large ribosomal subunit"/>
    <property type="evidence" value="ECO:0007669"/>
    <property type="project" value="TreeGrafter"/>
</dbReference>
<feature type="region of interest" description="Disordered" evidence="4">
    <location>
        <begin position="114"/>
        <end position="166"/>
    </location>
</feature>
<dbReference type="PANTHER" id="PTHR12934">
    <property type="entry name" value="50S RIBOSOMAL PROTEIN L15"/>
    <property type="match status" value="1"/>
</dbReference>
<comment type="similarity">
    <text evidence="1">Belongs to the universal ribosomal protein uL15 family.</text>
</comment>
<dbReference type="GO" id="GO:0003735">
    <property type="term" value="F:structural constituent of ribosome"/>
    <property type="evidence" value="ECO:0007669"/>
    <property type="project" value="InterPro"/>
</dbReference>
<name>W7U3I7_9STRA</name>
<dbReference type="InterPro" id="IPR021131">
    <property type="entry name" value="Ribosomal_uL15/eL18"/>
</dbReference>
<dbReference type="InterPro" id="IPR030878">
    <property type="entry name" value="Ribosomal_uL15"/>
</dbReference>
<sequence>MLILDGMVMALSMSPLGLYPVAACVPTSQCFSFTRHIKTPHRDGMLSVLSRNLRTIGGWDRRRIGGVLRALPLLSSQSPSSGAIPPGEPRMGISAASILVAHLSTGSFLSLSDLHDNPGAKRERKRVGRGIGSGSGKTSGRGMNGQKKRSSVNIPQGFEGGQTPMHRRLPKTGFKNIWAEPLTPLHVGTVQNWIDMGRLVVPADRLMTMKDLVDAGIFKANRVKHGIKLLARGGEHVHTPFHIEVSRASLGAIDAVEKAGGTVTCVHFNRLALRALLKPEAFRVPMLGEDGQVEETLQLPRRARPPPRLMPLYLDSDRRGYLSPEVQRRNKDLFNGQVISEEIPKLALD</sequence>
<comment type="caution">
    <text evidence="7">The sequence shown here is derived from an EMBL/GenBank/DDBJ whole genome shotgun (WGS) entry which is preliminary data.</text>
</comment>
<dbReference type="NCBIfam" id="TIGR01071">
    <property type="entry name" value="rplO_bact"/>
    <property type="match status" value="1"/>
</dbReference>
<keyword evidence="3" id="KW-0687">Ribonucleoprotein</keyword>
<evidence type="ECO:0000256" key="5">
    <source>
        <dbReference type="SAM" id="SignalP"/>
    </source>
</evidence>
<dbReference type="SUPFAM" id="SSF52080">
    <property type="entry name" value="Ribosomal proteins L15p and L18e"/>
    <property type="match status" value="1"/>
</dbReference>
<keyword evidence="8" id="KW-1185">Reference proteome</keyword>
<keyword evidence="2 7" id="KW-0689">Ribosomal protein</keyword>
<dbReference type="OrthoDB" id="361383at2759"/>
<dbReference type="Pfam" id="PF00828">
    <property type="entry name" value="Ribosomal_L27A"/>
    <property type="match status" value="1"/>
</dbReference>
<organism evidence="7 8">
    <name type="scientific">Nannochloropsis gaditana</name>
    <dbReference type="NCBI Taxonomy" id="72520"/>
    <lineage>
        <taxon>Eukaryota</taxon>
        <taxon>Sar</taxon>
        <taxon>Stramenopiles</taxon>
        <taxon>Ochrophyta</taxon>
        <taxon>Eustigmatophyceae</taxon>
        <taxon>Eustigmatales</taxon>
        <taxon>Monodopsidaceae</taxon>
        <taxon>Nannochloropsis</taxon>
    </lineage>
</organism>
<gene>
    <name evidence="7" type="ORF">Naga_100579g2</name>
</gene>
<dbReference type="PANTHER" id="PTHR12934:SF11">
    <property type="entry name" value="LARGE RIBOSOMAL SUBUNIT PROTEIN UL15M"/>
    <property type="match status" value="1"/>
</dbReference>
<dbReference type="Gene3D" id="3.100.10.10">
    <property type="match status" value="1"/>
</dbReference>
<reference evidence="7 8" key="1">
    <citation type="journal article" date="2014" name="Mol. Plant">
        <title>Chromosome Scale Genome Assembly and Transcriptome Profiling of Nannochloropsis gaditana in Nitrogen Depletion.</title>
        <authorList>
            <person name="Corteggiani Carpinelli E."/>
            <person name="Telatin A."/>
            <person name="Vitulo N."/>
            <person name="Forcato C."/>
            <person name="D'Angelo M."/>
            <person name="Schiavon R."/>
            <person name="Vezzi A."/>
            <person name="Giacometti G.M."/>
            <person name="Morosinotto T."/>
            <person name="Valle G."/>
        </authorList>
    </citation>
    <scope>NUCLEOTIDE SEQUENCE [LARGE SCALE GENOMIC DNA]</scope>
    <source>
        <strain evidence="7 8">B-31</strain>
    </source>
</reference>
<feature type="compositionally biased region" description="Gly residues" evidence="4">
    <location>
        <begin position="129"/>
        <end position="143"/>
    </location>
</feature>
<dbReference type="GO" id="GO:0006412">
    <property type="term" value="P:translation"/>
    <property type="evidence" value="ECO:0007669"/>
    <property type="project" value="InterPro"/>
</dbReference>
<feature type="chain" id="PRO_5004904163" evidence="5">
    <location>
        <begin position="24"/>
        <end position="349"/>
    </location>
</feature>
<proteinExistence type="inferred from homology"/>
<evidence type="ECO:0000259" key="6">
    <source>
        <dbReference type="Pfam" id="PF00828"/>
    </source>
</evidence>
<evidence type="ECO:0000313" key="8">
    <source>
        <dbReference type="Proteomes" id="UP000019335"/>
    </source>
</evidence>
<evidence type="ECO:0000256" key="2">
    <source>
        <dbReference type="ARBA" id="ARBA00022980"/>
    </source>
</evidence>
<dbReference type="AlphaFoldDB" id="W7U3I7"/>
<dbReference type="EMBL" id="AZIL01000445">
    <property type="protein sequence ID" value="EWM27441.1"/>
    <property type="molecule type" value="Genomic_DNA"/>
</dbReference>
<dbReference type="Proteomes" id="UP000019335">
    <property type="component" value="Chromosome 6"/>
</dbReference>
<dbReference type="InterPro" id="IPR005749">
    <property type="entry name" value="Ribosomal_uL15_bac-type"/>
</dbReference>